<feature type="transmembrane region" description="Helical" evidence="6">
    <location>
        <begin position="293"/>
        <end position="311"/>
    </location>
</feature>
<keyword evidence="4 6" id="KW-1133">Transmembrane helix</keyword>
<feature type="transmembrane region" description="Helical" evidence="6">
    <location>
        <begin position="187"/>
        <end position="208"/>
    </location>
</feature>
<dbReference type="InterPro" id="IPR013525">
    <property type="entry name" value="ABC2_TM"/>
</dbReference>
<feature type="transmembrane region" description="Helical" evidence="6">
    <location>
        <begin position="220"/>
        <end position="248"/>
    </location>
</feature>
<dbReference type="InterPro" id="IPR051449">
    <property type="entry name" value="ABC-2_transporter_component"/>
</dbReference>
<feature type="transmembrane region" description="Helical" evidence="6">
    <location>
        <begin position="20"/>
        <end position="38"/>
    </location>
</feature>
<dbReference type="EMBL" id="SLWX01000001">
    <property type="protein sequence ID" value="TCO78219.1"/>
    <property type="molecule type" value="Genomic_DNA"/>
</dbReference>
<keyword evidence="3 6" id="KW-0812">Transmembrane</keyword>
<evidence type="ECO:0000259" key="7">
    <source>
        <dbReference type="Pfam" id="PF12698"/>
    </source>
</evidence>
<gene>
    <name evidence="8" type="ORF">EV688_10132</name>
</gene>
<name>A0A4R2L2T8_9GAMM</name>
<dbReference type="GO" id="GO:0140359">
    <property type="term" value="F:ABC-type transporter activity"/>
    <property type="evidence" value="ECO:0007669"/>
    <property type="project" value="InterPro"/>
</dbReference>
<feature type="transmembrane region" description="Helical" evidence="6">
    <location>
        <begin position="350"/>
        <end position="368"/>
    </location>
</feature>
<keyword evidence="2" id="KW-1003">Cell membrane</keyword>
<evidence type="ECO:0000313" key="9">
    <source>
        <dbReference type="Proteomes" id="UP000294980"/>
    </source>
</evidence>
<evidence type="ECO:0000256" key="4">
    <source>
        <dbReference type="ARBA" id="ARBA00022989"/>
    </source>
</evidence>
<accession>A0A4R2L2T8</accession>
<sequence length="385" mass="41896">MSRFLQAARGELRAIFTDRAVVLVMIGGSIFYALFYPLPYQAQVATGLPVAVVDHDGSAISRELVRWINATEQVEVTRNSPDILQVQDAVRRKALAGYIEIPHDFGRRVLRGEPAHIGVFANAAYIVLYSQVANAAASASLAFSRDIVEQRLLARDQRSPQASAALAMPVTVDLQELYNPDGGYANYVVPAVLILILQQTFLIGICMVQVGRREQGVVYFAPLVMAAQVCVYLALQCLLFGFYLLIVYELFGFPHLGSAGLALVAVLPGFIAVTLLGLLLGCLFASRETALQVMMLVSVPALFLAGFAWPAEAMPGWLVWLGRLLPSTGSIDVFVRVYQMGAGLAEIRGSWLGLWLLVLGYAIAALWVCRVSRHTGYLGTGYSQP</sequence>
<feature type="domain" description="ABC-2 type transporter transmembrane" evidence="7">
    <location>
        <begin position="24"/>
        <end position="367"/>
    </location>
</feature>
<evidence type="ECO:0000256" key="6">
    <source>
        <dbReference type="SAM" id="Phobius"/>
    </source>
</evidence>
<dbReference type="Gene3D" id="3.40.1710.10">
    <property type="entry name" value="abc type-2 transporter like domain"/>
    <property type="match status" value="1"/>
</dbReference>
<dbReference type="Proteomes" id="UP000294980">
    <property type="component" value="Unassembled WGS sequence"/>
</dbReference>
<reference evidence="8 9" key="1">
    <citation type="submission" date="2019-03" db="EMBL/GenBank/DDBJ databases">
        <title>Genomic Encyclopedia of Type Strains, Phase IV (KMG-IV): sequencing the most valuable type-strain genomes for metagenomic binning, comparative biology and taxonomic classification.</title>
        <authorList>
            <person name="Goeker M."/>
        </authorList>
    </citation>
    <scope>NUCLEOTIDE SEQUENCE [LARGE SCALE GENOMIC DNA]</scope>
    <source>
        <strain evidence="8 9">DSM 23344</strain>
    </source>
</reference>
<organism evidence="8 9">
    <name type="scientific">Chromatocurvus halotolerans</name>
    <dbReference type="NCBI Taxonomy" id="1132028"/>
    <lineage>
        <taxon>Bacteria</taxon>
        <taxon>Pseudomonadati</taxon>
        <taxon>Pseudomonadota</taxon>
        <taxon>Gammaproteobacteria</taxon>
        <taxon>Cellvibrionales</taxon>
        <taxon>Halieaceae</taxon>
        <taxon>Chromatocurvus</taxon>
    </lineage>
</organism>
<feature type="transmembrane region" description="Helical" evidence="6">
    <location>
        <begin position="260"/>
        <end position="286"/>
    </location>
</feature>
<protein>
    <submittedName>
        <fullName evidence="8">ABC-2 type transport system permease protein</fullName>
    </submittedName>
</protein>
<evidence type="ECO:0000256" key="2">
    <source>
        <dbReference type="ARBA" id="ARBA00022475"/>
    </source>
</evidence>
<dbReference type="GO" id="GO:0005886">
    <property type="term" value="C:plasma membrane"/>
    <property type="evidence" value="ECO:0007669"/>
    <property type="project" value="UniProtKB-SubCell"/>
</dbReference>
<dbReference type="RefSeq" id="WP_117316191.1">
    <property type="nucleotide sequence ID" value="NZ_QQSW01000006.1"/>
</dbReference>
<dbReference type="OrthoDB" id="9811522at2"/>
<evidence type="ECO:0000256" key="3">
    <source>
        <dbReference type="ARBA" id="ARBA00022692"/>
    </source>
</evidence>
<dbReference type="PANTHER" id="PTHR30294:SF46">
    <property type="entry name" value="ABC TRANSPORTER PERMEASE"/>
    <property type="match status" value="1"/>
</dbReference>
<dbReference type="Pfam" id="PF12698">
    <property type="entry name" value="ABC2_membrane_3"/>
    <property type="match status" value="1"/>
</dbReference>
<evidence type="ECO:0000313" key="8">
    <source>
        <dbReference type="EMBL" id="TCO78219.1"/>
    </source>
</evidence>
<dbReference type="PANTHER" id="PTHR30294">
    <property type="entry name" value="MEMBRANE COMPONENT OF ABC TRANSPORTER YHHJ-RELATED"/>
    <property type="match status" value="1"/>
</dbReference>
<evidence type="ECO:0000256" key="5">
    <source>
        <dbReference type="ARBA" id="ARBA00023136"/>
    </source>
</evidence>
<comment type="caution">
    <text evidence="8">The sequence shown here is derived from an EMBL/GenBank/DDBJ whole genome shotgun (WGS) entry which is preliminary data.</text>
</comment>
<proteinExistence type="predicted"/>
<comment type="subcellular location">
    <subcellularLocation>
        <location evidence="1">Cell membrane</location>
        <topology evidence="1">Multi-pass membrane protein</topology>
    </subcellularLocation>
</comment>
<keyword evidence="9" id="KW-1185">Reference proteome</keyword>
<keyword evidence="5 6" id="KW-0472">Membrane</keyword>
<evidence type="ECO:0000256" key="1">
    <source>
        <dbReference type="ARBA" id="ARBA00004651"/>
    </source>
</evidence>
<dbReference type="AlphaFoldDB" id="A0A4R2L2T8"/>